<dbReference type="PANTHER" id="PTHR43350:SF19">
    <property type="entry name" value="D-GULOSIDE 3-DEHYDROGENASE"/>
    <property type="match status" value="1"/>
</dbReference>
<protein>
    <submittedName>
        <fullName evidence="6">Zinc-binding alcohol dehydrogenase</fullName>
    </submittedName>
</protein>
<dbReference type="Gene3D" id="3.90.180.10">
    <property type="entry name" value="Medium-chain alcohol dehydrogenases, catalytic domain"/>
    <property type="match status" value="1"/>
</dbReference>
<gene>
    <name evidence="6" type="ORF">ACFPN9_01605</name>
</gene>
<dbReference type="SUPFAM" id="SSF50129">
    <property type="entry name" value="GroES-like"/>
    <property type="match status" value="1"/>
</dbReference>
<reference evidence="7" key="1">
    <citation type="journal article" date="2019" name="Int. J. Syst. Evol. Microbiol.">
        <title>The Global Catalogue of Microorganisms (GCM) 10K type strain sequencing project: providing services to taxonomists for standard genome sequencing and annotation.</title>
        <authorList>
            <consortium name="The Broad Institute Genomics Platform"/>
            <consortium name="The Broad Institute Genome Sequencing Center for Infectious Disease"/>
            <person name="Wu L."/>
            <person name="Ma J."/>
        </authorList>
    </citation>
    <scope>NUCLEOTIDE SEQUENCE [LARGE SCALE GENOMIC DNA]</scope>
    <source>
        <strain evidence="7">CCUG 43117</strain>
    </source>
</reference>
<comment type="caution">
    <text evidence="6">The sequence shown here is derived from an EMBL/GenBank/DDBJ whole genome shotgun (WGS) entry which is preliminary data.</text>
</comment>
<dbReference type="InterPro" id="IPR011032">
    <property type="entry name" value="GroES-like_sf"/>
</dbReference>
<dbReference type="Gene3D" id="3.40.50.720">
    <property type="entry name" value="NAD(P)-binding Rossmann-like Domain"/>
    <property type="match status" value="1"/>
</dbReference>
<evidence type="ECO:0000256" key="4">
    <source>
        <dbReference type="ARBA" id="ARBA00022833"/>
    </source>
</evidence>
<dbReference type="Proteomes" id="UP001596060">
    <property type="component" value="Unassembled WGS sequence"/>
</dbReference>
<organism evidence="6 7">
    <name type="scientific">Bosea massiliensis</name>
    <dbReference type="NCBI Taxonomy" id="151419"/>
    <lineage>
        <taxon>Bacteria</taxon>
        <taxon>Pseudomonadati</taxon>
        <taxon>Pseudomonadota</taxon>
        <taxon>Alphaproteobacteria</taxon>
        <taxon>Hyphomicrobiales</taxon>
        <taxon>Boseaceae</taxon>
        <taxon>Bosea</taxon>
    </lineage>
</organism>
<evidence type="ECO:0000256" key="1">
    <source>
        <dbReference type="ARBA" id="ARBA00001947"/>
    </source>
</evidence>
<evidence type="ECO:0000256" key="5">
    <source>
        <dbReference type="ARBA" id="ARBA00023002"/>
    </source>
</evidence>
<accession>A0ABW0NX84</accession>
<dbReference type="PANTHER" id="PTHR43350">
    <property type="entry name" value="NAD-DEPENDENT ALCOHOL DEHYDROGENASE"/>
    <property type="match status" value="1"/>
</dbReference>
<dbReference type="SUPFAM" id="SSF51735">
    <property type="entry name" value="NAD(P)-binding Rossmann-fold domains"/>
    <property type="match status" value="1"/>
</dbReference>
<keyword evidence="4" id="KW-0862">Zinc</keyword>
<evidence type="ECO:0000313" key="7">
    <source>
        <dbReference type="Proteomes" id="UP001596060"/>
    </source>
</evidence>
<dbReference type="CDD" id="cd08255">
    <property type="entry name" value="2-desacetyl-2-hydroxyethyl_bacteriochlorophyllide_like"/>
    <property type="match status" value="1"/>
</dbReference>
<dbReference type="EMBL" id="JBHSLU010000004">
    <property type="protein sequence ID" value="MFC5503948.1"/>
    <property type="molecule type" value="Genomic_DNA"/>
</dbReference>
<comment type="cofactor">
    <cofactor evidence="1">
        <name>Zn(2+)</name>
        <dbReference type="ChEBI" id="CHEBI:29105"/>
    </cofactor>
</comment>
<evidence type="ECO:0000256" key="3">
    <source>
        <dbReference type="ARBA" id="ARBA00022723"/>
    </source>
</evidence>
<comment type="similarity">
    <text evidence="2">Belongs to the zinc-containing alcohol dehydrogenase family.</text>
</comment>
<evidence type="ECO:0000313" key="6">
    <source>
        <dbReference type="EMBL" id="MFC5503948.1"/>
    </source>
</evidence>
<name>A0ABW0NX84_9HYPH</name>
<keyword evidence="3" id="KW-0479">Metal-binding</keyword>
<keyword evidence="7" id="KW-1185">Reference proteome</keyword>
<proteinExistence type="inferred from homology"/>
<dbReference type="RefSeq" id="WP_377815050.1">
    <property type="nucleotide sequence ID" value="NZ_JBHSLU010000004.1"/>
</dbReference>
<dbReference type="InterPro" id="IPR036291">
    <property type="entry name" value="NAD(P)-bd_dom_sf"/>
</dbReference>
<evidence type="ECO:0000256" key="2">
    <source>
        <dbReference type="ARBA" id="ARBA00008072"/>
    </source>
</evidence>
<sequence>MAPNDKAGELKPAFPSSASIQATALWYVAPRECALNAEALPPLGADNCLVRTLWSGVSRGTERLVCEGRVPEGEYGRMRAPFQTGDFPFPVKYGYCAVGVVEAGPAERLGETVFCLHPHQNRFVAPADRLTPVPDAVPARRAILAANMETALNAHWDAGSGPADRIVVVGGGVLGLLVAWLAARLPGAEVTLVDVSPSRAELAQALGFGFALPADAPTGADLVFHASASPAGLATAVASAGYEARIVELSWYGEGTVPAPLGGAFHAGRLQLVSTQVGGIAPSRRPRWDYGRRAAAAMALLADDRLDALISEDIPFAEAPARLPAVLDPSWHGLTAAICYEAGP</sequence>
<keyword evidence="5" id="KW-0560">Oxidoreductase</keyword>